<dbReference type="Gene3D" id="3.90.180.10">
    <property type="entry name" value="Medium-chain alcohol dehydrogenases, catalytic domain"/>
    <property type="match status" value="1"/>
</dbReference>
<dbReference type="InterPro" id="IPR020843">
    <property type="entry name" value="ER"/>
</dbReference>
<dbReference type="Proteomes" id="UP001383192">
    <property type="component" value="Unassembled WGS sequence"/>
</dbReference>
<dbReference type="InterPro" id="IPR013149">
    <property type="entry name" value="ADH-like_C"/>
</dbReference>
<evidence type="ECO:0000313" key="2">
    <source>
        <dbReference type="EMBL" id="KAK7049292.1"/>
    </source>
</evidence>
<dbReference type="EMBL" id="JAYKXP010000017">
    <property type="protein sequence ID" value="KAK7049292.1"/>
    <property type="molecule type" value="Genomic_DNA"/>
</dbReference>
<dbReference type="PANTHER" id="PTHR45348:SF2">
    <property type="entry name" value="ZINC-TYPE ALCOHOL DEHYDROGENASE-LIKE PROTEIN C2E1P3.01"/>
    <property type="match status" value="1"/>
</dbReference>
<feature type="domain" description="Enoyl reductase (ER)" evidence="1">
    <location>
        <begin position="14"/>
        <end position="337"/>
    </location>
</feature>
<dbReference type="PANTHER" id="PTHR45348">
    <property type="entry name" value="HYPOTHETICAL OXIDOREDUCTASE (EUROFUNG)"/>
    <property type="match status" value="1"/>
</dbReference>
<proteinExistence type="predicted"/>
<protein>
    <recommendedName>
        <fullName evidence="1">Enoyl reductase (ER) domain-containing protein</fullName>
    </recommendedName>
</protein>
<dbReference type="SUPFAM" id="SSF51735">
    <property type="entry name" value="NAD(P)-binding Rossmann-fold domains"/>
    <property type="match status" value="1"/>
</dbReference>
<keyword evidence="3" id="KW-1185">Reference proteome</keyword>
<dbReference type="CDD" id="cd08249">
    <property type="entry name" value="enoyl_reductase_like"/>
    <property type="match status" value="1"/>
</dbReference>
<comment type="caution">
    <text evidence="2">The sequence shown here is derived from an EMBL/GenBank/DDBJ whole genome shotgun (WGS) entry which is preliminary data.</text>
</comment>
<gene>
    <name evidence="2" type="ORF">VNI00_005893</name>
</gene>
<sequence>MSQQKALFLEKKQGNFVVGTLEVPKPQPSELVVKIQAAALNPVDWKIQATGYFVQKYPAILGTDIAGEVEEVGEGVKGFAKGDRVFFQGFFSNEFAGFQQFTRVPAEIVAKIPSKYSYSQAASIPLGFATAAIGLFSENPKGLGLNPTFDESVQYKGQTAVVIGGSSSVGQYALQILKWSGFSTIITYASGHHTDLLKSLGATHVVDRKKVSVADLPAAIKEIANGPVPIVYDAISDPDTQAAGYAVLTDDGKLLLTLPSSLKDTAESKKIVTVYGNVHPEPNRAFGKIIYSHFTRWLEEGTFVPNKVEELPNGLAGIPDGLERMKKGQVSGVKLIAKPQETA</sequence>
<dbReference type="InterPro" id="IPR036291">
    <property type="entry name" value="NAD(P)-bd_dom_sf"/>
</dbReference>
<name>A0AAW0DDB8_9AGAR</name>
<organism evidence="2 3">
    <name type="scientific">Paramarasmius palmivorus</name>
    <dbReference type="NCBI Taxonomy" id="297713"/>
    <lineage>
        <taxon>Eukaryota</taxon>
        <taxon>Fungi</taxon>
        <taxon>Dikarya</taxon>
        <taxon>Basidiomycota</taxon>
        <taxon>Agaricomycotina</taxon>
        <taxon>Agaricomycetes</taxon>
        <taxon>Agaricomycetidae</taxon>
        <taxon>Agaricales</taxon>
        <taxon>Marasmiineae</taxon>
        <taxon>Marasmiaceae</taxon>
        <taxon>Paramarasmius</taxon>
    </lineage>
</organism>
<dbReference type="SMART" id="SM00829">
    <property type="entry name" value="PKS_ER"/>
    <property type="match status" value="1"/>
</dbReference>
<dbReference type="SUPFAM" id="SSF50129">
    <property type="entry name" value="GroES-like"/>
    <property type="match status" value="1"/>
</dbReference>
<dbReference type="Pfam" id="PF08240">
    <property type="entry name" value="ADH_N"/>
    <property type="match status" value="1"/>
</dbReference>
<dbReference type="InterPro" id="IPR013154">
    <property type="entry name" value="ADH-like_N"/>
</dbReference>
<dbReference type="AlphaFoldDB" id="A0AAW0DDB8"/>
<evidence type="ECO:0000259" key="1">
    <source>
        <dbReference type="SMART" id="SM00829"/>
    </source>
</evidence>
<dbReference type="Pfam" id="PF00107">
    <property type="entry name" value="ADH_zinc_N"/>
    <property type="match status" value="1"/>
</dbReference>
<dbReference type="InterPro" id="IPR011032">
    <property type="entry name" value="GroES-like_sf"/>
</dbReference>
<dbReference type="Gene3D" id="3.40.50.720">
    <property type="entry name" value="NAD(P)-binding Rossmann-like Domain"/>
    <property type="match status" value="1"/>
</dbReference>
<evidence type="ECO:0000313" key="3">
    <source>
        <dbReference type="Proteomes" id="UP001383192"/>
    </source>
</evidence>
<accession>A0AAW0DDB8</accession>
<dbReference type="GO" id="GO:0016651">
    <property type="term" value="F:oxidoreductase activity, acting on NAD(P)H"/>
    <property type="evidence" value="ECO:0007669"/>
    <property type="project" value="InterPro"/>
</dbReference>
<reference evidence="2 3" key="1">
    <citation type="submission" date="2024-01" db="EMBL/GenBank/DDBJ databases">
        <title>A draft genome for a cacao thread blight-causing isolate of Paramarasmius palmivorus.</title>
        <authorList>
            <person name="Baruah I.K."/>
            <person name="Bukari Y."/>
            <person name="Amoako-Attah I."/>
            <person name="Meinhardt L.W."/>
            <person name="Bailey B.A."/>
            <person name="Cohen S.P."/>
        </authorList>
    </citation>
    <scope>NUCLEOTIDE SEQUENCE [LARGE SCALE GENOMIC DNA]</scope>
    <source>
        <strain evidence="2 3">GH-12</strain>
    </source>
</reference>
<dbReference type="InterPro" id="IPR047122">
    <property type="entry name" value="Trans-enoyl_RdTase-like"/>
</dbReference>